<dbReference type="Proteomes" id="UP000694390">
    <property type="component" value="Chromosome 23"/>
</dbReference>
<protein>
    <submittedName>
        <fullName evidence="1">Uncharacterized protein</fullName>
    </submittedName>
</protein>
<reference evidence="1" key="1">
    <citation type="submission" date="2019-06" db="EMBL/GenBank/DDBJ databases">
        <title>G10K-VGP Goodes thornscrub tortoise genome, primary haplotype.</title>
        <authorList>
            <person name="Murphy B."/>
            <person name="Edwards T."/>
            <person name="Rhie A."/>
            <person name="Koren S."/>
            <person name="Phillippy A."/>
            <person name="Fedrigo O."/>
            <person name="Haase B."/>
            <person name="Mountcastle J."/>
            <person name="Lewin H."/>
            <person name="Damas J."/>
            <person name="Howe K."/>
            <person name="Formenti G."/>
            <person name="Myers G."/>
            <person name="Durbin R."/>
            <person name="Jarvis E.D."/>
        </authorList>
    </citation>
    <scope>NUCLEOTIDE SEQUENCE [LARGE SCALE GENOMIC DNA]</scope>
</reference>
<evidence type="ECO:0000313" key="2">
    <source>
        <dbReference type="Proteomes" id="UP000694390"/>
    </source>
</evidence>
<evidence type="ECO:0000313" key="1">
    <source>
        <dbReference type="Ensembl" id="ENSGEVP00005023494.1"/>
    </source>
</evidence>
<name>A0A8C4YD85_9SAUR</name>
<keyword evidence="2" id="KW-1185">Reference proteome</keyword>
<reference evidence="1" key="3">
    <citation type="submission" date="2025-09" db="UniProtKB">
        <authorList>
            <consortium name="Ensembl"/>
        </authorList>
    </citation>
    <scope>IDENTIFICATION</scope>
</reference>
<dbReference type="AlphaFoldDB" id="A0A8C4YD85"/>
<proteinExistence type="predicted"/>
<reference evidence="1" key="2">
    <citation type="submission" date="2025-08" db="UniProtKB">
        <authorList>
            <consortium name="Ensembl"/>
        </authorList>
    </citation>
    <scope>IDENTIFICATION</scope>
</reference>
<organism evidence="1 2">
    <name type="scientific">Gopherus evgoodei</name>
    <name type="common">Goodes thornscrub tortoise</name>
    <dbReference type="NCBI Taxonomy" id="1825980"/>
    <lineage>
        <taxon>Eukaryota</taxon>
        <taxon>Metazoa</taxon>
        <taxon>Chordata</taxon>
        <taxon>Craniata</taxon>
        <taxon>Vertebrata</taxon>
        <taxon>Euteleostomi</taxon>
        <taxon>Archelosauria</taxon>
        <taxon>Testudinata</taxon>
        <taxon>Testudines</taxon>
        <taxon>Cryptodira</taxon>
        <taxon>Durocryptodira</taxon>
        <taxon>Testudinoidea</taxon>
        <taxon>Testudinidae</taxon>
        <taxon>Gopherus</taxon>
    </lineage>
</organism>
<accession>A0A8C4YD85</accession>
<dbReference type="Ensembl" id="ENSGEVT00005024700.1">
    <property type="protein sequence ID" value="ENSGEVP00005023494.1"/>
    <property type="gene ID" value="ENSGEVG00005016677.1"/>
</dbReference>
<sequence length="83" mass="8884">AEGQHPCSLPPEPVMGSPFQVGTGSQYRFFSRSHAQSPFQLGTEIQHRFFSGGCAQSPFQVGTGSQYGSSLCSREGKRACAVD</sequence>